<protein>
    <recommendedName>
        <fullName evidence="2">Ribonuclease A-domain domain-containing protein</fullName>
    </recommendedName>
</protein>
<keyword evidence="1" id="KW-1133">Transmembrane helix</keyword>
<keyword evidence="1" id="KW-0472">Membrane</keyword>
<evidence type="ECO:0000313" key="3">
    <source>
        <dbReference type="Ensembl" id="ENSPMEP00000026588.1"/>
    </source>
</evidence>
<dbReference type="AlphaFoldDB" id="A0A3B3YHE9"/>
<sequence>MRSQHREQEKKYELFLVIIQLLYALFTLCCVTLCQFVDIHGVREVTWQKVLGSTTRHVIDDMNISDCETVMQQRRITDKNNMKKETNTFITGEKDVKAICKDKPDGKTQSTNKFNVVVCTLTQGTYWGKIGYFQILTVECKDELPVHFYNHSRG</sequence>
<evidence type="ECO:0000259" key="2">
    <source>
        <dbReference type="SMART" id="SM00092"/>
    </source>
</evidence>
<dbReference type="InterPro" id="IPR036816">
    <property type="entry name" value="RNaseA-like_dom_sf"/>
</dbReference>
<reference evidence="3" key="1">
    <citation type="submission" date="2025-08" db="UniProtKB">
        <authorList>
            <consortium name="Ensembl"/>
        </authorList>
    </citation>
    <scope>IDENTIFICATION</scope>
</reference>
<evidence type="ECO:0000313" key="4">
    <source>
        <dbReference type="Proteomes" id="UP000261480"/>
    </source>
</evidence>
<accession>A0A3B3YHE9</accession>
<dbReference type="Pfam" id="PF00074">
    <property type="entry name" value="RnaseA"/>
    <property type="match status" value="1"/>
</dbReference>
<evidence type="ECO:0000256" key="1">
    <source>
        <dbReference type="SAM" id="Phobius"/>
    </source>
</evidence>
<feature type="transmembrane region" description="Helical" evidence="1">
    <location>
        <begin position="12"/>
        <end position="33"/>
    </location>
</feature>
<name>A0A3B3YHE9_9TELE</name>
<dbReference type="Proteomes" id="UP000261480">
    <property type="component" value="Unplaced"/>
</dbReference>
<dbReference type="Ensembl" id="ENSPMET00000002197.1">
    <property type="protein sequence ID" value="ENSPMEP00000026588.1"/>
    <property type="gene ID" value="ENSPMEG00000010347.1"/>
</dbReference>
<dbReference type="Gene3D" id="3.10.130.10">
    <property type="entry name" value="Ribonuclease A-like domain"/>
    <property type="match status" value="1"/>
</dbReference>
<dbReference type="InterPro" id="IPR023412">
    <property type="entry name" value="RNaseA_domain"/>
</dbReference>
<keyword evidence="1" id="KW-0812">Transmembrane</keyword>
<organism evidence="3 4">
    <name type="scientific">Poecilia mexicana</name>
    <dbReference type="NCBI Taxonomy" id="48701"/>
    <lineage>
        <taxon>Eukaryota</taxon>
        <taxon>Metazoa</taxon>
        <taxon>Chordata</taxon>
        <taxon>Craniata</taxon>
        <taxon>Vertebrata</taxon>
        <taxon>Euteleostomi</taxon>
        <taxon>Actinopterygii</taxon>
        <taxon>Neopterygii</taxon>
        <taxon>Teleostei</taxon>
        <taxon>Neoteleostei</taxon>
        <taxon>Acanthomorphata</taxon>
        <taxon>Ovalentaria</taxon>
        <taxon>Atherinomorphae</taxon>
        <taxon>Cyprinodontiformes</taxon>
        <taxon>Poeciliidae</taxon>
        <taxon>Poeciliinae</taxon>
        <taxon>Poecilia</taxon>
    </lineage>
</organism>
<feature type="domain" description="Ribonuclease A-domain" evidence="2">
    <location>
        <begin position="43"/>
        <end position="152"/>
    </location>
</feature>
<keyword evidence="4" id="KW-1185">Reference proteome</keyword>
<reference evidence="3" key="2">
    <citation type="submission" date="2025-09" db="UniProtKB">
        <authorList>
            <consortium name="Ensembl"/>
        </authorList>
    </citation>
    <scope>IDENTIFICATION</scope>
</reference>
<dbReference type="SMART" id="SM00092">
    <property type="entry name" value="RNAse_Pc"/>
    <property type="match status" value="1"/>
</dbReference>
<proteinExistence type="predicted"/>
<dbReference type="SUPFAM" id="SSF54076">
    <property type="entry name" value="RNase A-like"/>
    <property type="match status" value="1"/>
</dbReference>